<dbReference type="Pfam" id="PF12802">
    <property type="entry name" value="MarR_2"/>
    <property type="match status" value="1"/>
</dbReference>
<keyword evidence="2" id="KW-0238">DNA-binding</keyword>
<reference evidence="5 6" key="2">
    <citation type="submission" date="2019-01" db="EMBL/GenBank/DDBJ databases">
        <title>Sinorhodobacter populi sp. nov. isolated from the symptomatic bark tissue of Populus euramericana canker.</title>
        <authorList>
            <person name="Xu G."/>
        </authorList>
    </citation>
    <scope>NUCLEOTIDE SEQUENCE [LARGE SCALE GENOMIC DNA]</scope>
    <source>
        <strain evidence="5 6">CGMCC 1.12963</strain>
    </source>
</reference>
<feature type="domain" description="HTH marR-type" evidence="4">
    <location>
        <begin position="22"/>
        <end position="161"/>
    </location>
</feature>
<gene>
    <name evidence="5" type="ORF">EOW66_05030</name>
</gene>
<organism evidence="5 6">
    <name type="scientific">Paenirhodobacter huangdaonensis</name>
    <dbReference type="NCBI Taxonomy" id="2501515"/>
    <lineage>
        <taxon>Bacteria</taxon>
        <taxon>Pseudomonadati</taxon>
        <taxon>Pseudomonadota</taxon>
        <taxon>Alphaproteobacteria</taxon>
        <taxon>Rhodobacterales</taxon>
        <taxon>Rhodobacter group</taxon>
        <taxon>Paenirhodobacter</taxon>
    </lineage>
</organism>
<keyword evidence="3" id="KW-0804">Transcription</keyword>
<proteinExistence type="predicted"/>
<dbReference type="GO" id="GO:0003700">
    <property type="term" value="F:DNA-binding transcription factor activity"/>
    <property type="evidence" value="ECO:0007669"/>
    <property type="project" value="InterPro"/>
</dbReference>
<comment type="caution">
    <text evidence="5">The sequence shown here is derived from an EMBL/GenBank/DDBJ whole genome shotgun (WGS) entry which is preliminary data.</text>
</comment>
<dbReference type="InterPro" id="IPR023187">
    <property type="entry name" value="Tscrpt_reg_MarR-type_CS"/>
</dbReference>
<reference evidence="6" key="1">
    <citation type="submission" date="2019-01" db="EMBL/GenBank/DDBJ databases">
        <title>Sinorhodobacter populi sp. nov. isolated from the symptomatic bark tissue of Populus euramericana canker.</title>
        <authorList>
            <person name="Li Y."/>
        </authorList>
    </citation>
    <scope>NUCLEOTIDE SEQUENCE [LARGE SCALE GENOMIC DNA]</scope>
    <source>
        <strain evidence="6">CGMCC 1.12963</strain>
    </source>
</reference>
<dbReference type="InterPro" id="IPR000835">
    <property type="entry name" value="HTH_MarR-typ"/>
</dbReference>
<dbReference type="PRINTS" id="PR00598">
    <property type="entry name" value="HTHMARR"/>
</dbReference>
<dbReference type="GO" id="GO:0003677">
    <property type="term" value="F:DNA binding"/>
    <property type="evidence" value="ECO:0007669"/>
    <property type="project" value="UniProtKB-KW"/>
</dbReference>
<protein>
    <submittedName>
        <fullName evidence="5">MarR family transcriptional regulator</fullName>
    </submittedName>
</protein>
<dbReference type="RefSeq" id="WP_128155321.1">
    <property type="nucleotide sequence ID" value="NZ_JBHSOM010000016.1"/>
</dbReference>
<dbReference type="PROSITE" id="PS50995">
    <property type="entry name" value="HTH_MARR_2"/>
    <property type="match status" value="1"/>
</dbReference>
<dbReference type="PANTHER" id="PTHR42756">
    <property type="entry name" value="TRANSCRIPTIONAL REGULATOR, MARR"/>
    <property type="match status" value="1"/>
</dbReference>
<evidence type="ECO:0000256" key="2">
    <source>
        <dbReference type="ARBA" id="ARBA00023125"/>
    </source>
</evidence>
<evidence type="ECO:0000313" key="6">
    <source>
        <dbReference type="Proteomes" id="UP000288071"/>
    </source>
</evidence>
<dbReference type="EMBL" id="SAVA01000002">
    <property type="protein sequence ID" value="RWR53980.1"/>
    <property type="molecule type" value="Genomic_DNA"/>
</dbReference>
<dbReference type="InterPro" id="IPR036388">
    <property type="entry name" value="WH-like_DNA-bd_sf"/>
</dbReference>
<evidence type="ECO:0000259" key="4">
    <source>
        <dbReference type="PROSITE" id="PS50995"/>
    </source>
</evidence>
<dbReference type="Gene3D" id="1.10.10.10">
    <property type="entry name" value="Winged helix-like DNA-binding domain superfamily/Winged helix DNA-binding domain"/>
    <property type="match status" value="1"/>
</dbReference>
<name>A0A3S3LP96_9RHOB</name>
<keyword evidence="6" id="KW-1185">Reference proteome</keyword>
<evidence type="ECO:0000313" key="5">
    <source>
        <dbReference type="EMBL" id="RWR53980.1"/>
    </source>
</evidence>
<dbReference type="InterPro" id="IPR036390">
    <property type="entry name" value="WH_DNA-bd_sf"/>
</dbReference>
<dbReference type="Proteomes" id="UP000288071">
    <property type="component" value="Unassembled WGS sequence"/>
</dbReference>
<evidence type="ECO:0000256" key="1">
    <source>
        <dbReference type="ARBA" id="ARBA00023015"/>
    </source>
</evidence>
<accession>A0A3S3LP96</accession>
<dbReference type="SMART" id="SM00347">
    <property type="entry name" value="HTH_MARR"/>
    <property type="match status" value="1"/>
</dbReference>
<sequence>MDRVDDILAQWARERPDLDTGPMGLLGRLKRLTDLLSEELTAVFRAHGLTAASFDVLATLRRAGAPHALSPSELMDWTMVASGTMTNRLDRLEAEGLIERRPNPADGRGSIVQLTPQGLALIDRVVTDHVANQHRLLAALPPELRGPVGAGLKAWLAGLEAGARSAAPGTGR</sequence>
<dbReference type="AlphaFoldDB" id="A0A3S3LP96"/>
<dbReference type="PANTHER" id="PTHR42756:SF1">
    <property type="entry name" value="TRANSCRIPTIONAL REPRESSOR OF EMRAB OPERON"/>
    <property type="match status" value="1"/>
</dbReference>
<evidence type="ECO:0000256" key="3">
    <source>
        <dbReference type="ARBA" id="ARBA00023163"/>
    </source>
</evidence>
<keyword evidence="1" id="KW-0805">Transcription regulation</keyword>
<dbReference type="SUPFAM" id="SSF46785">
    <property type="entry name" value="Winged helix' DNA-binding domain"/>
    <property type="match status" value="1"/>
</dbReference>
<dbReference type="PROSITE" id="PS01117">
    <property type="entry name" value="HTH_MARR_1"/>
    <property type="match status" value="1"/>
</dbReference>